<evidence type="ECO:0000313" key="3">
    <source>
        <dbReference type="Proteomes" id="UP000594342"/>
    </source>
</evidence>
<evidence type="ECO:0000256" key="1">
    <source>
        <dbReference type="SAM" id="MobiDB-lite"/>
    </source>
</evidence>
<feature type="region of interest" description="Disordered" evidence="1">
    <location>
        <begin position="1"/>
        <end position="38"/>
    </location>
</feature>
<feature type="compositionally biased region" description="Basic and acidic residues" evidence="1">
    <location>
        <begin position="14"/>
        <end position="32"/>
    </location>
</feature>
<dbReference type="Proteomes" id="UP000594342">
    <property type="component" value="Unassembled WGS sequence"/>
</dbReference>
<accession>A0A5K0U847</accession>
<keyword evidence="3" id="KW-1185">Reference proteome</keyword>
<gene>
    <name evidence="2" type="ORF">YASMINEVIRUS_448</name>
</gene>
<dbReference type="EMBL" id="UPSH01000001">
    <property type="protein sequence ID" value="VBB17985.1"/>
    <property type="molecule type" value="Genomic_DNA"/>
</dbReference>
<name>A0A5K0U847_9VIRU</name>
<sequence>MPSQVKSTKGAKKVSKDDTKQLKNASDADHSAGKKGTQKGKKIMINGVNIVVPEGAVVNPFFTGVEGGSVFQMNMRDLYQNYKYVNVMCMKNDVVLDEKTRKTIIDIYGRFMQKEHLMEVCKYFMLVRTPSNVMRNFYLKKRANLVSGPVLQELYPAPEGTKYDLDEIVVPAYELTESKVRAYLQMYGSETSLDKVTSALSFVSYYNKFNQTSFDERIINLITTLDSTNYWQHKGNCNFNMDDMFNKRSLSYNGHRLDQIRFATISGAKTLNNLLTHLDKKKTGIKIQDDDYLAGIQEGNEKEKMKSEHMNIYQVLRESDNRTFFATMDDGNMPFTKDDVANLFDAITDEKYRFHLLNTLLVSKEFCHLVVNNKRVLIRNADLFAKYKPLYAYLLGYAWNTFYLEESIFTTRSTKKNRFVFDIDTAHELPMFPFTLENVHNNPYVTLLLNRDLIDPKTNCMSVNALEDYKKYYGLCTREEAMQRFNCFVSGKHDVNIFKGLDPKIFAISGSIMPACLQRHSPLIDICTDPSMSFDDKCNTYLKHYYGESDIDVMCGTSTMAEFFHHATKFLETLSNNLGCQRAELKLVPNKKMAVVISKHFFKECLYDLNNELNTEHTLESLIKVFEDSLSSEDENVNTLPKEILNYFYVDYVQEKNESIKKWRALQKINNIEFDQEMLSAFNVITSLENMSVKMVSYDITEENTNKKDSEVYYYVNDFRSDDDKVPKEKNFLVFKFSESIKYKIKSDRLRKEVEIFKVDPVDPFNTVARFHKPCVRAYLQGETFYMLPSFITAMMTMINVDYKYFAGSRDPIEIINKYRMRGYSVILNTNEKKSILMYNRHIDTTNGQFKTTADSQEFGPKSLNDKIFKPCVYKEGLPQEIYAVSNHKYINNVAELRSLYEKETGINLSNAPINVLDFTSVSRTGNIAPLQLWVAQAFYDHVNK</sequence>
<organism evidence="2 3">
    <name type="scientific">Yasminevirus sp. GU-2018</name>
    <dbReference type="NCBI Taxonomy" id="2420051"/>
    <lineage>
        <taxon>Viruses</taxon>
        <taxon>Varidnaviria</taxon>
        <taxon>Bamfordvirae</taxon>
        <taxon>Nucleocytoviricota</taxon>
        <taxon>Megaviricetes</taxon>
        <taxon>Imitervirales</taxon>
        <taxon>Mimiviridae</taxon>
        <taxon>Klosneuvirinae</taxon>
        <taxon>Yasminevirus</taxon>
        <taxon>Yasminevirus saudimassiliense</taxon>
    </lineage>
</organism>
<reference evidence="2 3" key="1">
    <citation type="submission" date="2018-10" db="EMBL/GenBank/DDBJ databases">
        <authorList>
            <consortium name="IHU Genomes"/>
        </authorList>
    </citation>
    <scope>NUCLEOTIDE SEQUENCE [LARGE SCALE GENOMIC DNA]</scope>
    <source>
        <strain evidence="2 3">A1</strain>
    </source>
</reference>
<protein>
    <submittedName>
        <fullName evidence="2">Uncharacterized protein</fullName>
    </submittedName>
</protein>
<evidence type="ECO:0000313" key="2">
    <source>
        <dbReference type="EMBL" id="VBB17985.1"/>
    </source>
</evidence>
<comment type="caution">
    <text evidence="2">The sequence shown here is derived from an EMBL/GenBank/DDBJ whole genome shotgun (WGS) entry which is preliminary data.</text>
</comment>
<proteinExistence type="predicted"/>